<dbReference type="AlphaFoldDB" id="A0AAX3P9S6"/>
<accession>A0AAX3P9S6</accession>
<dbReference type="InterPro" id="IPR001375">
    <property type="entry name" value="Peptidase_S9_cat"/>
</dbReference>
<feature type="domain" description="Peptidase S9 prolyl oligopeptidase catalytic" evidence="1">
    <location>
        <begin position="236"/>
        <end position="329"/>
    </location>
</feature>
<dbReference type="Gene3D" id="3.40.50.1820">
    <property type="entry name" value="alpha/beta hydrolase"/>
    <property type="match status" value="1"/>
</dbReference>
<organism evidence="2 3">
    <name type="scientific">Aeromonas hydrophila</name>
    <dbReference type="NCBI Taxonomy" id="644"/>
    <lineage>
        <taxon>Bacteria</taxon>
        <taxon>Pseudomonadati</taxon>
        <taxon>Pseudomonadota</taxon>
        <taxon>Gammaproteobacteria</taxon>
        <taxon>Aeromonadales</taxon>
        <taxon>Aeromonadaceae</taxon>
        <taxon>Aeromonas</taxon>
    </lineage>
</organism>
<dbReference type="RefSeq" id="WP_264098140.1">
    <property type="nucleotide sequence ID" value="NZ_CP118942.1"/>
</dbReference>
<dbReference type="InterPro" id="IPR053145">
    <property type="entry name" value="AB_hydrolase_Est10"/>
</dbReference>
<dbReference type="PANTHER" id="PTHR43265:SF1">
    <property type="entry name" value="ESTERASE ESTD"/>
    <property type="match status" value="1"/>
</dbReference>
<dbReference type="Proteomes" id="UP001214666">
    <property type="component" value="Chromosome"/>
</dbReference>
<evidence type="ECO:0000313" key="2">
    <source>
        <dbReference type="EMBL" id="WEE26900.1"/>
    </source>
</evidence>
<dbReference type="EMBL" id="CP118942">
    <property type="protein sequence ID" value="WEE26900.1"/>
    <property type="molecule type" value="Genomic_DNA"/>
</dbReference>
<dbReference type="InterPro" id="IPR029058">
    <property type="entry name" value="AB_hydrolase_fold"/>
</dbReference>
<dbReference type="Pfam" id="PF00326">
    <property type="entry name" value="Peptidase_S9"/>
    <property type="match status" value="1"/>
</dbReference>
<dbReference type="SUPFAM" id="SSF53474">
    <property type="entry name" value="alpha/beta-Hydrolases"/>
    <property type="match status" value="1"/>
</dbReference>
<sequence>MNKGFSSHWEAYLFSSPLGDTMQIRVVSFLLLLLTFTSNADDIITRTASRDDGSPISYYLVQHSHDAETLLLILQGSDCNSVLNIDSIFSDYKNVWPEADVLLVEKYGINRRLKYSTDPTRKDCPAQYLENDSPAQRVADIKAVLDIVRKNGQYKIFILLGGSEGAVIANLVTADVDYIDATIAFNGGGRWFIDDVSHSIAVKHSNPEEARKEIDGFKGFAKHVLNSKPFELEVSGHGYHWWQQVLSLDQLDTFKKVNSPLLIIQGGRDTSVSPQKTDELMQHLKELGKSNIEYRRYEELDHGLKNSDGKSQRKEVVSDMNTWLQSNLGDPKKHKIH</sequence>
<gene>
    <name evidence="2" type="ORF">PY771_00835</name>
</gene>
<evidence type="ECO:0000313" key="3">
    <source>
        <dbReference type="Proteomes" id="UP001214666"/>
    </source>
</evidence>
<proteinExistence type="predicted"/>
<dbReference type="PANTHER" id="PTHR43265">
    <property type="entry name" value="ESTERASE ESTD"/>
    <property type="match status" value="1"/>
</dbReference>
<dbReference type="GO" id="GO:0006508">
    <property type="term" value="P:proteolysis"/>
    <property type="evidence" value="ECO:0007669"/>
    <property type="project" value="InterPro"/>
</dbReference>
<dbReference type="GO" id="GO:0008236">
    <property type="term" value="F:serine-type peptidase activity"/>
    <property type="evidence" value="ECO:0007669"/>
    <property type="project" value="InterPro"/>
</dbReference>
<name>A0AAX3P9S6_AERHY</name>
<evidence type="ECO:0000259" key="1">
    <source>
        <dbReference type="Pfam" id="PF00326"/>
    </source>
</evidence>
<protein>
    <submittedName>
        <fullName evidence="2">Prolyl oligopeptidase family serine peptidase</fullName>
    </submittedName>
</protein>
<reference evidence="2" key="1">
    <citation type="submission" date="2023-02" db="EMBL/GenBank/DDBJ databases">
        <title>The sequence of Aeromonas hydrophila K533.</title>
        <authorList>
            <person name="Luo X."/>
        </authorList>
    </citation>
    <scope>NUCLEOTIDE SEQUENCE</scope>
    <source>
        <strain evidence="2">K533</strain>
    </source>
</reference>
<dbReference type="GO" id="GO:0052689">
    <property type="term" value="F:carboxylic ester hydrolase activity"/>
    <property type="evidence" value="ECO:0007669"/>
    <property type="project" value="TreeGrafter"/>
</dbReference>